<dbReference type="InterPro" id="IPR028098">
    <property type="entry name" value="Glyco_trans_4-like_N"/>
</dbReference>
<dbReference type="Pfam" id="PF13439">
    <property type="entry name" value="Glyco_transf_4"/>
    <property type="match status" value="1"/>
</dbReference>
<dbReference type="EMBL" id="CP003257">
    <property type="protein sequence ID" value="AEX85592.1"/>
    <property type="molecule type" value="Genomic_DNA"/>
</dbReference>
<dbReference type="OrthoDB" id="9787111at2"/>
<evidence type="ECO:0000313" key="5">
    <source>
        <dbReference type="Proteomes" id="UP000007161"/>
    </source>
</evidence>
<accession>H2J8A8</accession>
<evidence type="ECO:0000313" key="4">
    <source>
        <dbReference type="EMBL" id="AEX85592.1"/>
    </source>
</evidence>
<dbReference type="Proteomes" id="UP000007161">
    <property type="component" value="Chromosome"/>
</dbReference>
<dbReference type="RefSeq" id="WP_014296664.1">
    <property type="nucleotide sequence ID" value="NC_016751.1"/>
</dbReference>
<dbReference type="STRING" id="443254.Marpi_1184"/>
<dbReference type="SUPFAM" id="SSF53756">
    <property type="entry name" value="UDP-Glycosyltransferase/glycogen phosphorylase"/>
    <property type="match status" value="1"/>
</dbReference>
<evidence type="ECO:0000259" key="2">
    <source>
        <dbReference type="Pfam" id="PF00534"/>
    </source>
</evidence>
<evidence type="ECO:0000256" key="1">
    <source>
        <dbReference type="ARBA" id="ARBA00022679"/>
    </source>
</evidence>
<dbReference type="AlphaFoldDB" id="H2J8A8"/>
<dbReference type="Pfam" id="PF00534">
    <property type="entry name" value="Glycos_transf_1"/>
    <property type="match status" value="1"/>
</dbReference>
<proteinExistence type="predicted"/>
<reference evidence="5" key="2">
    <citation type="submission" date="2012-01" db="EMBL/GenBank/DDBJ databases">
        <title>Complete sequence of chromosome of Marinitoga piezophila KA3.</title>
        <authorList>
            <person name="Lucas S."/>
            <person name="Han J."/>
            <person name="Lapidus A."/>
            <person name="Cheng J.-F."/>
            <person name="Goodwin L."/>
            <person name="Pitluck S."/>
            <person name="Peters L."/>
            <person name="Mikhailova N."/>
            <person name="Teshima H."/>
            <person name="Detter J.C."/>
            <person name="Han C."/>
            <person name="Tapia R."/>
            <person name="Land M."/>
            <person name="Hauser L."/>
            <person name="Kyrpides N."/>
            <person name="Ivanova N."/>
            <person name="Pagani I."/>
            <person name="Jebbar M."/>
            <person name="Vannier P."/>
            <person name="Oger P."/>
            <person name="Cario A."/>
            <person name="Bartlett D."/>
            <person name="Noll K.M."/>
            <person name="Woyke T."/>
        </authorList>
    </citation>
    <scope>NUCLEOTIDE SEQUENCE [LARGE SCALE GENOMIC DNA]</scope>
    <source>
        <strain evidence="5">DSM 14283 / JCM 11233 / KA3</strain>
    </source>
</reference>
<dbReference type="InterPro" id="IPR001296">
    <property type="entry name" value="Glyco_trans_1"/>
</dbReference>
<dbReference type="KEGG" id="mpz:Marpi_1184"/>
<dbReference type="Gene3D" id="3.40.50.2000">
    <property type="entry name" value="Glycogen Phosphorylase B"/>
    <property type="match status" value="2"/>
</dbReference>
<dbReference type="GO" id="GO:0016757">
    <property type="term" value="F:glycosyltransferase activity"/>
    <property type="evidence" value="ECO:0007669"/>
    <property type="project" value="InterPro"/>
</dbReference>
<dbReference type="HOGENOM" id="CLU_009583_35_0_0"/>
<name>H2J8A8_MARPK</name>
<feature type="domain" description="Glycosyl transferase family 1" evidence="2">
    <location>
        <begin position="213"/>
        <end position="345"/>
    </location>
</feature>
<dbReference type="PANTHER" id="PTHR46401">
    <property type="entry name" value="GLYCOSYLTRANSFERASE WBBK-RELATED"/>
    <property type="match status" value="1"/>
</dbReference>
<dbReference type="GO" id="GO:0009103">
    <property type="term" value="P:lipopolysaccharide biosynthetic process"/>
    <property type="evidence" value="ECO:0007669"/>
    <property type="project" value="TreeGrafter"/>
</dbReference>
<sequence>MKILLIHNRYKNKNIGGEDIVFNRELNALESFLGKKNVFSYEVSNDNIKYMELAKNIFFSKKYYKIIKEIIIKNKIDIVHIHNFFPMLSPSIFKAAKDAGAKVIHTLHNYRWWCIKGTLYRDGKGICEKCAVKKFNLDAIKHKCYRNSTIQSFIAESAFYFYRKNDMMKYIDYFFVLTEFQKNKVISLGLDRNKIIIKPNFNVPLDSSNEIQNVKKNGYLFIGRLDESKGIKELIENWKKLPKNYVLTIIGDGPLKTYVEMNTSENIIYLGRIENEKIKKFIKKAKFLVQSSIWYETFGLTIIEAFQLGTPVIGYNIGTRKDFIKDGWNGFIIFDKQNFVDVIKKSYNFEKYDFLVNNCLKLAKEYEEEKVVKDQINLYKHILNENSW</sequence>
<dbReference type="PANTHER" id="PTHR46401:SF2">
    <property type="entry name" value="GLYCOSYLTRANSFERASE WBBK-RELATED"/>
    <property type="match status" value="1"/>
</dbReference>
<dbReference type="eggNOG" id="COG0438">
    <property type="taxonomic scope" value="Bacteria"/>
</dbReference>
<feature type="domain" description="Glycosyltransferase subfamily 4-like N-terminal" evidence="3">
    <location>
        <begin position="50"/>
        <end position="200"/>
    </location>
</feature>
<reference evidence="4 5" key="1">
    <citation type="journal article" date="2012" name="J. Bacteriol.">
        <title>Complete Genome Sequence of the Thermophilic, Piezophilic, Heterotrophic Bacterium Marinitoga piezophila KA3.</title>
        <authorList>
            <person name="Lucas S."/>
            <person name="Han J."/>
            <person name="Lapidus A."/>
            <person name="Cheng J.F."/>
            <person name="Goodwin L.A."/>
            <person name="Pitluck S."/>
            <person name="Peters L."/>
            <person name="Mikhailova N."/>
            <person name="Teshima H."/>
            <person name="Detter J.C."/>
            <person name="Han C."/>
            <person name="Tapia R."/>
            <person name="Land M."/>
            <person name="Hauser L."/>
            <person name="Kyrpides N.C."/>
            <person name="Ivanova N."/>
            <person name="Pagani I."/>
            <person name="Vannier P."/>
            <person name="Oger P."/>
            <person name="Bartlett D.H."/>
            <person name="Noll K.M."/>
            <person name="Woyke T."/>
            <person name="Jebbar M."/>
        </authorList>
    </citation>
    <scope>NUCLEOTIDE SEQUENCE [LARGE SCALE GENOMIC DNA]</scope>
    <source>
        <strain evidence="5">DSM 14283 / JCM 11233 / KA3</strain>
    </source>
</reference>
<keyword evidence="1 4" id="KW-0808">Transferase</keyword>
<evidence type="ECO:0000259" key="3">
    <source>
        <dbReference type="Pfam" id="PF13439"/>
    </source>
</evidence>
<gene>
    <name evidence="4" type="ordered locus">Marpi_1184</name>
</gene>
<organism evidence="4 5">
    <name type="scientific">Marinitoga piezophila (strain DSM 14283 / JCM 11233 / KA3)</name>
    <dbReference type="NCBI Taxonomy" id="443254"/>
    <lineage>
        <taxon>Bacteria</taxon>
        <taxon>Thermotogati</taxon>
        <taxon>Thermotogota</taxon>
        <taxon>Thermotogae</taxon>
        <taxon>Petrotogales</taxon>
        <taxon>Petrotogaceae</taxon>
        <taxon>Marinitoga</taxon>
    </lineage>
</organism>
<keyword evidence="5" id="KW-1185">Reference proteome</keyword>
<protein>
    <submittedName>
        <fullName evidence="4">Glycosyltransferase</fullName>
    </submittedName>
</protein>